<sequence length="166" mass="19580">MKEGKYIEALPDEMWIEILEAGIRKLILEREDICSFSMCCKRFNNLSNDNIVWSTLVARDFPRDILSKSIHWSSKKALYIFILEMYIKLERLITRETVLSTKLELIQREVEVMTEQIVENAGDFNMIIDRHFACCEEVDNMKQEHMHIKSEVSLMQAEFVEKHGGF</sequence>
<dbReference type="Gene3D" id="1.20.1280.50">
    <property type="match status" value="1"/>
</dbReference>
<dbReference type="SUPFAM" id="SSF81383">
    <property type="entry name" value="F-box domain"/>
    <property type="match status" value="1"/>
</dbReference>
<protein>
    <recommendedName>
        <fullName evidence="1">F-box domain-containing protein</fullName>
    </recommendedName>
</protein>
<comment type="caution">
    <text evidence="2">The sequence shown here is derived from an EMBL/GenBank/DDBJ whole genome shotgun (WGS) entry which is preliminary data.</text>
</comment>
<keyword evidence="3" id="KW-1185">Reference proteome</keyword>
<dbReference type="InterPro" id="IPR001810">
    <property type="entry name" value="F-box_dom"/>
</dbReference>
<dbReference type="OrthoDB" id="1939488at2759"/>
<feature type="domain" description="F-box" evidence="1">
    <location>
        <begin position="7"/>
        <end position="57"/>
    </location>
</feature>
<reference evidence="2 3" key="1">
    <citation type="submission" date="2020-10" db="EMBL/GenBank/DDBJ databases">
        <title>The Coptis chinensis genome and diversification of protoberbering-type alkaloids.</title>
        <authorList>
            <person name="Wang B."/>
            <person name="Shu S."/>
            <person name="Song C."/>
            <person name="Liu Y."/>
        </authorList>
    </citation>
    <scope>NUCLEOTIDE SEQUENCE [LARGE SCALE GENOMIC DNA]</scope>
    <source>
        <strain evidence="2">HL-2020</strain>
        <tissue evidence="2">Leaf</tissue>
    </source>
</reference>
<evidence type="ECO:0000313" key="3">
    <source>
        <dbReference type="Proteomes" id="UP000631114"/>
    </source>
</evidence>
<name>A0A835LIJ6_9MAGN</name>
<organism evidence="2 3">
    <name type="scientific">Coptis chinensis</name>
    <dbReference type="NCBI Taxonomy" id="261450"/>
    <lineage>
        <taxon>Eukaryota</taxon>
        <taxon>Viridiplantae</taxon>
        <taxon>Streptophyta</taxon>
        <taxon>Embryophyta</taxon>
        <taxon>Tracheophyta</taxon>
        <taxon>Spermatophyta</taxon>
        <taxon>Magnoliopsida</taxon>
        <taxon>Ranunculales</taxon>
        <taxon>Ranunculaceae</taxon>
        <taxon>Coptidoideae</taxon>
        <taxon>Coptis</taxon>
    </lineage>
</organism>
<proteinExistence type="predicted"/>
<dbReference type="Proteomes" id="UP000631114">
    <property type="component" value="Unassembled WGS sequence"/>
</dbReference>
<dbReference type="AlphaFoldDB" id="A0A835LIJ6"/>
<evidence type="ECO:0000259" key="1">
    <source>
        <dbReference type="Pfam" id="PF12937"/>
    </source>
</evidence>
<dbReference type="InterPro" id="IPR036047">
    <property type="entry name" value="F-box-like_dom_sf"/>
</dbReference>
<dbReference type="Pfam" id="PF12937">
    <property type="entry name" value="F-box-like"/>
    <property type="match status" value="1"/>
</dbReference>
<evidence type="ECO:0000313" key="2">
    <source>
        <dbReference type="EMBL" id="KAF9593782.1"/>
    </source>
</evidence>
<accession>A0A835LIJ6</accession>
<dbReference type="EMBL" id="JADFTS010000008">
    <property type="protein sequence ID" value="KAF9593782.1"/>
    <property type="molecule type" value="Genomic_DNA"/>
</dbReference>
<gene>
    <name evidence="2" type="ORF">IFM89_025407</name>
</gene>